<dbReference type="Proteomes" id="UP001151760">
    <property type="component" value="Unassembled WGS sequence"/>
</dbReference>
<feature type="domain" description="Reverse transcriptase Ty1/copia-type" evidence="1">
    <location>
        <begin position="200"/>
        <end position="251"/>
    </location>
</feature>
<dbReference type="EMBL" id="BQNB010017449">
    <property type="protein sequence ID" value="GJT63305.1"/>
    <property type="molecule type" value="Genomic_DNA"/>
</dbReference>
<gene>
    <name evidence="2" type="ORF">Tco_1006838</name>
</gene>
<evidence type="ECO:0000313" key="3">
    <source>
        <dbReference type="Proteomes" id="UP001151760"/>
    </source>
</evidence>
<protein>
    <submittedName>
        <fullName evidence="2">Retrovirus-related pol polyprotein from transposon TNT 1-94</fullName>
    </submittedName>
</protein>
<dbReference type="PANTHER" id="PTHR11439">
    <property type="entry name" value="GAG-POL-RELATED RETROTRANSPOSON"/>
    <property type="match status" value="1"/>
</dbReference>
<dbReference type="CDD" id="cd09272">
    <property type="entry name" value="RNase_HI_RT_Ty1"/>
    <property type="match status" value="1"/>
</dbReference>
<dbReference type="PANTHER" id="PTHR11439:SF483">
    <property type="entry name" value="PEPTIDE SYNTHASE GLIP-LIKE, PUTATIVE (AFU_ORTHOLOGUE AFUA_3G12920)-RELATED"/>
    <property type="match status" value="1"/>
</dbReference>
<reference evidence="2" key="1">
    <citation type="journal article" date="2022" name="Int. J. Mol. Sci.">
        <title>Draft Genome of Tanacetum Coccineum: Genomic Comparison of Closely Related Tanacetum-Family Plants.</title>
        <authorList>
            <person name="Yamashiro T."/>
            <person name="Shiraishi A."/>
            <person name="Nakayama K."/>
            <person name="Satake H."/>
        </authorList>
    </citation>
    <scope>NUCLEOTIDE SEQUENCE</scope>
</reference>
<comment type="caution">
    <text evidence="2">The sequence shown here is derived from an EMBL/GenBank/DDBJ whole genome shotgun (WGS) entry which is preliminary data.</text>
</comment>
<accession>A0ABQ5FIW3</accession>
<evidence type="ECO:0000313" key="2">
    <source>
        <dbReference type="EMBL" id="GJT63305.1"/>
    </source>
</evidence>
<reference evidence="2" key="2">
    <citation type="submission" date="2022-01" db="EMBL/GenBank/DDBJ databases">
        <authorList>
            <person name="Yamashiro T."/>
            <person name="Shiraishi A."/>
            <person name="Satake H."/>
            <person name="Nakayama K."/>
        </authorList>
    </citation>
    <scope>NUCLEOTIDE SEQUENCE</scope>
</reference>
<sequence length="358" mass="40292">MHAKKPDLSFLHVFGSLCYPTNDSEDLCKLTAMASEQFSLGLGLQFKTPATSSSGLIPNPIPQQPFNPPTRNDWDNLFQPIAVDIADSLVSTSIDQDALSTNSTSQGSSSNVWPSHTPFELLGKRTKNHPIENVIGDPSRSVSTRKQLRTDAMWCYFDAFLTSVKPKTYKEAMLEPSWIDAMQEEIHKSKRLQVWEFVPFAKGYRQEVGIDFEESFSPVARIEAIRIFIANAATKNMIIYQMDVKTTFLNDADHAGCQDTRQSTSGSAQFLRAKLVSWSSKKQKGTAISSTEAVYIALSGCRAQILWMRSQLIDYGLKFNKIPLYFDNKSAIALCCNNVQHSRSKHIDVRYHFIKEKV</sequence>
<name>A0ABQ5FIW3_9ASTR</name>
<keyword evidence="3" id="KW-1185">Reference proteome</keyword>
<evidence type="ECO:0000259" key="1">
    <source>
        <dbReference type="Pfam" id="PF07727"/>
    </source>
</evidence>
<proteinExistence type="predicted"/>
<dbReference type="Pfam" id="PF07727">
    <property type="entry name" value="RVT_2"/>
    <property type="match status" value="1"/>
</dbReference>
<organism evidence="2 3">
    <name type="scientific">Tanacetum coccineum</name>
    <dbReference type="NCBI Taxonomy" id="301880"/>
    <lineage>
        <taxon>Eukaryota</taxon>
        <taxon>Viridiplantae</taxon>
        <taxon>Streptophyta</taxon>
        <taxon>Embryophyta</taxon>
        <taxon>Tracheophyta</taxon>
        <taxon>Spermatophyta</taxon>
        <taxon>Magnoliopsida</taxon>
        <taxon>eudicotyledons</taxon>
        <taxon>Gunneridae</taxon>
        <taxon>Pentapetalae</taxon>
        <taxon>asterids</taxon>
        <taxon>campanulids</taxon>
        <taxon>Asterales</taxon>
        <taxon>Asteraceae</taxon>
        <taxon>Asteroideae</taxon>
        <taxon>Anthemideae</taxon>
        <taxon>Anthemidinae</taxon>
        <taxon>Tanacetum</taxon>
    </lineage>
</organism>
<dbReference type="InterPro" id="IPR013103">
    <property type="entry name" value="RVT_2"/>
</dbReference>